<sequence>MKKKSKGGGGANWMDTYGDMVTLLLCFFVLLYSMSTISEEKYKAIVLSFNPNAVETPTATLGGDGPSADPEQGEGMLEMDQAQVDAQIDDLYEKLKEYVSSQQGTQGEISVTRGDGKVFVAFNQSVFFDGDSPVLREESLPVLDAVSEMLSAASDAIDEVRVLGHTAQASPNAINNPKTDRTLSSQRATNVVIYVQEHSTLDPARLVSEGIGQWRPIADNSTSEGRAKNRRVEMIVSGRNIEEELKNGIQQFET</sequence>
<dbReference type="PROSITE" id="PS51123">
    <property type="entry name" value="OMPA_2"/>
    <property type="match status" value="1"/>
</dbReference>
<dbReference type="InterPro" id="IPR006665">
    <property type="entry name" value="OmpA-like"/>
</dbReference>
<evidence type="ECO:0000313" key="9">
    <source>
        <dbReference type="EMBL" id="MBC5717968.1"/>
    </source>
</evidence>
<dbReference type="Proteomes" id="UP000602260">
    <property type="component" value="Unassembled WGS sequence"/>
</dbReference>
<comment type="caution">
    <text evidence="9">The sequence shown here is derived from an EMBL/GenBank/DDBJ whole genome shotgun (WGS) entry which is preliminary data.</text>
</comment>
<evidence type="ECO:0000256" key="6">
    <source>
        <dbReference type="ARBA" id="ARBA00023136"/>
    </source>
</evidence>
<evidence type="ECO:0000256" key="7">
    <source>
        <dbReference type="PROSITE-ProRule" id="PRU00473"/>
    </source>
</evidence>
<keyword evidence="6 7" id="KW-0472">Membrane</keyword>
<keyword evidence="4" id="KW-0812">Transmembrane</keyword>
<dbReference type="InterPro" id="IPR025713">
    <property type="entry name" value="MotB-like_N_dom"/>
</dbReference>
<keyword evidence="10" id="KW-1185">Reference proteome</keyword>
<accession>A0A8J6IZV3</accession>
<evidence type="ECO:0000313" key="10">
    <source>
        <dbReference type="Proteomes" id="UP000602260"/>
    </source>
</evidence>
<dbReference type="InterPro" id="IPR036737">
    <property type="entry name" value="OmpA-like_sf"/>
</dbReference>
<evidence type="ECO:0000256" key="3">
    <source>
        <dbReference type="ARBA" id="ARBA00022475"/>
    </source>
</evidence>
<reference evidence="9" key="1">
    <citation type="submission" date="2020-08" db="EMBL/GenBank/DDBJ databases">
        <title>Genome public.</title>
        <authorList>
            <person name="Liu C."/>
            <person name="Sun Q."/>
        </authorList>
    </citation>
    <scope>NUCLEOTIDE SEQUENCE</scope>
    <source>
        <strain evidence="9">BX5</strain>
    </source>
</reference>
<dbReference type="InterPro" id="IPR050330">
    <property type="entry name" value="Bact_OuterMem_StrucFunc"/>
</dbReference>
<dbReference type="Pfam" id="PF00691">
    <property type="entry name" value="OmpA"/>
    <property type="match status" value="1"/>
</dbReference>
<evidence type="ECO:0000256" key="5">
    <source>
        <dbReference type="ARBA" id="ARBA00022989"/>
    </source>
</evidence>
<organism evidence="9 10">
    <name type="scientific">Flintibacter faecis</name>
    <dbReference type="NCBI Taxonomy" id="2763047"/>
    <lineage>
        <taxon>Bacteria</taxon>
        <taxon>Bacillati</taxon>
        <taxon>Bacillota</taxon>
        <taxon>Clostridia</taxon>
        <taxon>Eubacteriales</taxon>
        <taxon>Flintibacter</taxon>
    </lineage>
</organism>
<dbReference type="CDD" id="cd07185">
    <property type="entry name" value="OmpA_C-like"/>
    <property type="match status" value="1"/>
</dbReference>
<dbReference type="EMBL" id="JACOPN010000008">
    <property type="protein sequence ID" value="MBC5717968.1"/>
    <property type="molecule type" value="Genomic_DNA"/>
</dbReference>
<protein>
    <submittedName>
        <fullName evidence="9">OmpA family protein</fullName>
    </submittedName>
</protein>
<evidence type="ECO:0000256" key="4">
    <source>
        <dbReference type="ARBA" id="ARBA00022692"/>
    </source>
</evidence>
<comment type="similarity">
    <text evidence="2">Belongs to the MotB family.</text>
</comment>
<keyword evidence="5" id="KW-1133">Transmembrane helix</keyword>
<comment type="subcellular location">
    <subcellularLocation>
        <location evidence="1">Cell membrane</location>
        <topology evidence="1">Single-pass membrane protein</topology>
    </subcellularLocation>
</comment>
<gene>
    <name evidence="9" type="ORF">H8S55_11685</name>
</gene>
<evidence type="ECO:0000259" key="8">
    <source>
        <dbReference type="PROSITE" id="PS51123"/>
    </source>
</evidence>
<dbReference type="PANTHER" id="PTHR30329">
    <property type="entry name" value="STATOR ELEMENT OF FLAGELLAR MOTOR COMPLEX"/>
    <property type="match status" value="1"/>
</dbReference>
<proteinExistence type="inferred from homology"/>
<dbReference type="Gene3D" id="3.30.1330.60">
    <property type="entry name" value="OmpA-like domain"/>
    <property type="match status" value="1"/>
</dbReference>
<dbReference type="GO" id="GO:0005886">
    <property type="term" value="C:plasma membrane"/>
    <property type="evidence" value="ECO:0007669"/>
    <property type="project" value="UniProtKB-SubCell"/>
</dbReference>
<dbReference type="Pfam" id="PF13677">
    <property type="entry name" value="MotB_plug"/>
    <property type="match status" value="1"/>
</dbReference>
<evidence type="ECO:0000256" key="1">
    <source>
        <dbReference type="ARBA" id="ARBA00004162"/>
    </source>
</evidence>
<name>A0A8J6IZV3_9FIRM</name>
<dbReference type="SUPFAM" id="SSF103088">
    <property type="entry name" value="OmpA-like"/>
    <property type="match status" value="1"/>
</dbReference>
<evidence type="ECO:0000256" key="2">
    <source>
        <dbReference type="ARBA" id="ARBA00008914"/>
    </source>
</evidence>
<feature type="domain" description="OmpA-like" evidence="8">
    <location>
        <begin position="115"/>
        <end position="240"/>
    </location>
</feature>
<dbReference type="PANTHER" id="PTHR30329:SF21">
    <property type="entry name" value="LIPOPROTEIN YIAD-RELATED"/>
    <property type="match status" value="1"/>
</dbReference>
<keyword evidence="3" id="KW-1003">Cell membrane</keyword>
<dbReference type="AlphaFoldDB" id="A0A8J6IZV3"/>
<dbReference type="RefSeq" id="WP_186879099.1">
    <property type="nucleotide sequence ID" value="NZ_JACOPN010000008.1"/>
</dbReference>